<name>A0A3D5N4F1_9PROT</name>
<dbReference type="CDD" id="cd03221">
    <property type="entry name" value="ABCF_EF-3"/>
    <property type="match status" value="1"/>
</dbReference>
<dbReference type="PANTHER" id="PTHR19211">
    <property type="entry name" value="ATP-BINDING TRANSPORT PROTEIN-RELATED"/>
    <property type="match status" value="1"/>
</dbReference>
<feature type="region of interest" description="Disordered" evidence="5">
    <location>
        <begin position="196"/>
        <end position="231"/>
    </location>
</feature>
<sequence>ISLRIDMDDRIALLGANGNGKSTLAKLLADRLELMSGEKASSNKLRIGYFAQHQTDELRGDETPYQHMASLMPDVIEHKVRAQLGRFAFEGQKGDTKVKDLSGGEKARLLFALMTLDAPHMLILDEPTNHLDIDSRDALNHALNAYEGAVIIISHDPYLIEACADRLVLVADGTVTSFDGDVAEYRQYLLDRARMERRANKNGGDDSNGNGKDAKRDRKAERQKAAEKRKIAAPVKREVQKLEFDMEKLTARKAKIELDMADQSLYEDANADKLAKVRQELAKLESDLAQIESKWMAKQEEYDAMVA</sequence>
<keyword evidence="4" id="KW-0175">Coiled coil</keyword>
<evidence type="ECO:0000256" key="5">
    <source>
        <dbReference type="SAM" id="MobiDB-lite"/>
    </source>
</evidence>
<dbReference type="PROSITE" id="PS00211">
    <property type="entry name" value="ABC_TRANSPORTER_1"/>
    <property type="match status" value="1"/>
</dbReference>
<feature type="non-terminal residue" evidence="7">
    <location>
        <position position="1"/>
    </location>
</feature>
<dbReference type="InterPro" id="IPR037118">
    <property type="entry name" value="Val-tRNA_synth_C_sf"/>
</dbReference>
<dbReference type="Gene3D" id="1.10.287.380">
    <property type="entry name" value="Valyl-tRNA synthetase, C-terminal domain"/>
    <property type="match status" value="1"/>
</dbReference>
<keyword evidence="1" id="KW-0677">Repeat</keyword>
<dbReference type="InterPro" id="IPR032524">
    <property type="entry name" value="ABC_tran_C"/>
</dbReference>
<dbReference type="GO" id="GO:0016887">
    <property type="term" value="F:ATP hydrolysis activity"/>
    <property type="evidence" value="ECO:0007669"/>
    <property type="project" value="InterPro"/>
</dbReference>
<proteinExistence type="predicted"/>
<dbReference type="InterPro" id="IPR017871">
    <property type="entry name" value="ABC_transporter-like_CS"/>
</dbReference>
<dbReference type="Gene3D" id="3.40.50.300">
    <property type="entry name" value="P-loop containing nucleotide triphosphate hydrolases"/>
    <property type="match status" value="1"/>
</dbReference>
<evidence type="ECO:0000256" key="4">
    <source>
        <dbReference type="SAM" id="Coils"/>
    </source>
</evidence>
<evidence type="ECO:0000313" key="8">
    <source>
        <dbReference type="Proteomes" id="UP000264179"/>
    </source>
</evidence>
<evidence type="ECO:0000256" key="3">
    <source>
        <dbReference type="ARBA" id="ARBA00022840"/>
    </source>
</evidence>
<keyword evidence="2" id="KW-0547">Nucleotide-binding</keyword>
<reference evidence="7 8" key="1">
    <citation type="journal article" date="2018" name="Nat. Biotechnol.">
        <title>A standardized bacterial taxonomy based on genome phylogeny substantially revises the tree of life.</title>
        <authorList>
            <person name="Parks D.H."/>
            <person name="Chuvochina M."/>
            <person name="Waite D.W."/>
            <person name="Rinke C."/>
            <person name="Skarshewski A."/>
            <person name="Chaumeil P.A."/>
            <person name="Hugenholtz P."/>
        </authorList>
    </citation>
    <scope>NUCLEOTIDE SEQUENCE [LARGE SCALE GENOMIC DNA]</scope>
    <source>
        <strain evidence="7">UBA9881</strain>
    </source>
</reference>
<dbReference type="InterPro" id="IPR027417">
    <property type="entry name" value="P-loop_NTPase"/>
</dbReference>
<feature type="compositionally biased region" description="Low complexity" evidence="5">
    <location>
        <begin position="201"/>
        <end position="211"/>
    </location>
</feature>
<evidence type="ECO:0000256" key="2">
    <source>
        <dbReference type="ARBA" id="ARBA00022741"/>
    </source>
</evidence>
<dbReference type="InterPro" id="IPR003593">
    <property type="entry name" value="AAA+_ATPase"/>
</dbReference>
<dbReference type="PANTHER" id="PTHR19211:SF14">
    <property type="entry name" value="ATP-BINDING CASSETTE SUB-FAMILY F MEMBER 1"/>
    <property type="match status" value="1"/>
</dbReference>
<organism evidence="7 8">
    <name type="scientific">Thalassospira lucentensis</name>
    <dbReference type="NCBI Taxonomy" id="168935"/>
    <lineage>
        <taxon>Bacteria</taxon>
        <taxon>Pseudomonadati</taxon>
        <taxon>Pseudomonadota</taxon>
        <taxon>Alphaproteobacteria</taxon>
        <taxon>Rhodospirillales</taxon>
        <taxon>Thalassospiraceae</taxon>
        <taxon>Thalassospira</taxon>
    </lineage>
</organism>
<dbReference type="SMART" id="SM00382">
    <property type="entry name" value="AAA"/>
    <property type="match status" value="1"/>
</dbReference>
<evidence type="ECO:0000259" key="6">
    <source>
        <dbReference type="PROSITE" id="PS50893"/>
    </source>
</evidence>
<feature type="domain" description="ABC transporter" evidence="6">
    <location>
        <begin position="1"/>
        <end position="197"/>
    </location>
</feature>
<accession>A0A3D5N4F1</accession>
<dbReference type="InterPro" id="IPR003439">
    <property type="entry name" value="ABC_transporter-like_ATP-bd"/>
</dbReference>
<keyword evidence="7" id="KW-0808">Transferase</keyword>
<dbReference type="GO" id="GO:0003677">
    <property type="term" value="F:DNA binding"/>
    <property type="evidence" value="ECO:0007669"/>
    <property type="project" value="InterPro"/>
</dbReference>
<dbReference type="RefSeq" id="WP_277276585.1">
    <property type="nucleotide sequence ID" value="NZ_DPOP01000034.1"/>
</dbReference>
<dbReference type="SUPFAM" id="SSF52540">
    <property type="entry name" value="P-loop containing nucleoside triphosphate hydrolases"/>
    <property type="match status" value="1"/>
</dbReference>
<keyword evidence="3" id="KW-0067">ATP-binding</keyword>
<dbReference type="Pfam" id="PF00005">
    <property type="entry name" value="ABC_tran"/>
    <property type="match status" value="1"/>
</dbReference>
<comment type="caution">
    <text evidence="7">The sequence shown here is derived from an EMBL/GenBank/DDBJ whole genome shotgun (WGS) entry which is preliminary data.</text>
</comment>
<dbReference type="AlphaFoldDB" id="A0A3D5N4F1"/>
<dbReference type="Proteomes" id="UP000264179">
    <property type="component" value="Unassembled WGS sequence"/>
</dbReference>
<evidence type="ECO:0000313" key="7">
    <source>
        <dbReference type="EMBL" id="HCW66287.1"/>
    </source>
</evidence>
<dbReference type="InterPro" id="IPR050611">
    <property type="entry name" value="ABCF"/>
</dbReference>
<protein>
    <submittedName>
        <fullName evidence="7">Glycosyl transferase family 1</fullName>
    </submittedName>
</protein>
<dbReference type="GO" id="GO:0016740">
    <property type="term" value="F:transferase activity"/>
    <property type="evidence" value="ECO:0007669"/>
    <property type="project" value="UniProtKB-KW"/>
</dbReference>
<dbReference type="EMBL" id="DPOP01000034">
    <property type="protein sequence ID" value="HCW66287.1"/>
    <property type="molecule type" value="Genomic_DNA"/>
</dbReference>
<feature type="coiled-coil region" evidence="4">
    <location>
        <begin position="239"/>
        <end position="301"/>
    </location>
</feature>
<evidence type="ECO:0000256" key="1">
    <source>
        <dbReference type="ARBA" id="ARBA00022737"/>
    </source>
</evidence>
<dbReference type="PROSITE" id="PS50893">
    <property type="entry name" value="ABC_TRANSPORTER_2"/>
    <property type="match status" value="1"/>
</dbReference>
<dbReference type="Pfam" id="PF16326">
    <property type="entry name" value="ABC_tran_CTD"/>
    <property type="match status" value="1"/>
</dbReference>
<feature type="compositionally biased region" description="Basic and acidic residues" evidence="5">
    <location>
        <begin position="212"/>
        <end position="231"/>
    </location>
</feature>
<dbReference type="GO" id="GO:0005524">
    <property type="term" value="F:ATP binding"/>
    <property type="evidence" value="ECO:0007669"/>
    <property type="project" value="UniProtKB-KW"/>
</dbReference>
<gene>
    <name evidence="7" type="ORF">DHR80_03545</name>
</gene>